<evidence type="ECO:0000313" key="2">
    <source>
        <dbReference type="Proteomes" id="UP001519272"/>
    </source>
</evidence>
<sequence length="304" mass="34858">MSYQLMNDKLAVQIAFPGKYQGARFDWTGFITGIELLDGSHQYCVPESLIEVEGTNGIGLCNEFGMSQGIGYDEILPTQQFSKIGVGLLTKPDNRQYQFDFPYTIEPYEVIVEQINAATIKFISLPKPCQGYAFQLEKQLTLIENSLHIHYELHNVGDLKLHTTEYCHNFIGIDNHVISDEYMLKFPFQIKPTYDDPNTIQNLIFTELQTSTLISWKQPAVSPFYFRSNTPTKLKSPWIWELIHQPSGVGIREISQFPLKNVAVWGSGHVISPETFIEIEVAPGDVFKWTRSYEFFHFSALIKR</sequence>
<accession>A0ABS4FRR1</accession>
<dbReference type="EMBL" id="JAGGKG010000007">
    <property type="protein sequence ID" value="MBP1905269.1"/>
    <property type="molecule type" value="Genomic_DNA"/>
</dbReference>
<reference evidence="1 2" key="1">
    <citation type="submission" date="2021-03" db="EMBL/GenBank/DDBJ databases">
        <title>Genomic Encyclopedia of Type Strains, Phase IV (KMG-IV): sequencing the most valuable type-strain genomes for metagenomic binning, comparative biology and taxonomic classification.</title>
        <authorList>
            <person name="Goeker M."/>
        </authorList>
    </citation>
    <scope>NUCLEOTIDE SEQUENCE [LARGE SCALE GENOMIC DNA]</scope>
    <source>
        <strain evidence="1 2">DSM 14349</strain>
    </source>
</reference>
<organism evidence="1 2">
    <name type="scientific">Paenibacillus turicensis</name>
    <dbReference type="NCBI Taxonomy" id="160487"/>
    <lineage>
        <taxon>Bacteria</taxon>
        <taxon>Bacillati</taxon>
        <taxon>Bacillota</taxon>
        <taxon>Bacilli</taxon>
        <taxon>Bacillales</taxon>
        <taxon>Paenibacillaceae</taxon>
        <taxon>Paenibacillus</taxon>
    </lineage>
</organism>
<keyword evidence="2" id="KW-1185">Reference proteome</keyword>
<comment type="caution">
    <text evidence="1">The sequence shown here is derived from an EMBL/GenBank/DDBJ whole genome shotgun (WGS) entry which is preliminary data.</text>
</comment>
<gene>
    <name evidence="1" type="ORF">J2Z32_001897</name>
</gene>
<name>A0ABS4FRR1_9BACL</name>
<evidence type="ECO:0000313" key="1">
    <source>
        <dbReference type="EMBL" id="MBP1905269.1"/>
    </source>
</evidence>
<evidence type="ECO:0008006" key="3">
    <source>
        <dbReference type="Google" id="ProtNLM"/>
    </source>
</evidence>
<proteinExistence type="predicted"/>
<protein>
    <recommendedName>
        <fullName evidence="3">ApeA N-terminal domain-containing protein</fullName>
    </recommendedName>
</protein>
<dbReference type="Proteomes" id="UP001519272">
    <property type="component" value="Unassembled WGS sequence"/>
</dbReference>